<dbReference type="Pfam" id="PF05257">
    <property type="entry name" value="CHAP"/>
    <property type="match status" value="1"/>
</dbReference>
<accession>A0A2N0ZJG9</accession>
<evidence type="ECO:0000259" key="1">
    <source>
        <dbReference type="Pfam" id="PF05257"/>
    </source>
</evidence>
<dbReference type="InterPro" id="IPR036365">
    <property type="entry name" value="PGBD-like_sf"/>
</dbReference>
<proteinExistence type="predicted"/>
<dbReference type="EMBL" id="PISD01000013">
    <property type="protein sequence ID" value="PKG29657.1"/>
    <property type="molecule type" value="Genomic_DNA"/>
</dbReference>
<dbReference type="InterPro" id="IPR036366">
    <property type="entry name" value="PGBDSf"/>
</dbReference>
<name>A0A2N0ZJG9_9BACI</name>
<dbReference type="SUPFAM" id="SSF47090">
    <property type="entry name" value="PGBD-like"/>
    <property type="match status" value="3"/>
</dbReference>
<dbReference type="Gene3D" id="1.10.101.10">
    <property type="entry name" value="PGBD-like superfamily/PGBD"/>
    <property type="match status" value="3"/>
</dbReference>
<dbReference type="RefSeq" id="WP_066192740.1">
    <property type="nucleotide sequence ID" value="NZ_JAFDQP010000010.1"/>
</dbReference>
<comment type="caution">
    <text evidence="2">The sequence shown here is derived from an EMBL/GenBank/DDBJ whole genome shotgun (WGS) entry which is preliminary data.</text>
</comment>
<gene>
    <name evidence="2" type="ORF">CWS20_07255</name>
</gene>
<dbReference type="AlphaFoldDB" id="A0A2N0ZJG9"/>
<feature type="domain" description="Peptidase C51" evidence="1">
    <location>
        <begin position="38"/>
        <end position="132"/>
    </location>
</feature>
<sequence>MDFTVPISLDMLRVAAGEIGTLEGPNNDTKYGKWIGMNYQPWCASFVSWCAAKSGNSDLFTRSASVEYHRSFLHRQFYDRDLILYSAKRDPDFEKSVVGGLIFFREGNFWSHIGIIERYDHKHQVFSTIEGNTWPGVPLISSAHGVFRRYRYLSASNFAGIAVIDYSRSGTAPQTGGMVPIGLPYDSSGSSSFPGSRYFYIGAYNNYVTLLGKMLVKAGYGSYYTVGPGPKFTSADQQACAAFQRAQGWSGSDADGIPGPSTWSRLTSIYGSGNSYTQPSFPGTQYFRVGASNQYVTMLGVQLVKAGFGKHYTVGPGPTWGEADRLNCQEFQRAQGWTGSDADGYPGPSTWQKLFQIAGSTPNISNFPGIHFFGSGANNEYVTAMGKKLIQKGYGQYYSVGAGPKWSEADRKACQAFQKAQGWTGSDADGYPGPSTWSRLFS</sequence>
<dbReference type="InterPro" id="IPR047763">
    <property type="entry name" value="PG_bind_dom_phiBT1-type"/>
</dbReference>
<evidence type="ECO:0000313" key="2">
    <source>
        <dbReference type="EMBL" id="PKG29657.1"/>
    </source>
</evidence>
<dbReference type="Proteomes" id="UP000233343">
    <property type="component" value="Unassembled WGS sequence"/>
</dbReference>
<evidence type="ECO:0000313" key="3">
    <source>
        <dbReference type="Proteomes" id="UP000233343"/>
    </source>
</evidence>
<protein>
    <submittedName>
        <fullName evidence="2">CHAP domain-containing protein</fullName>
    </submittedName>
</protein>
<keyword evidence="3" id="KW-1185">Reference proteome</keyword>
<organism evidence="2 3">
    <name type="scientific">Cytobacillus horneckiae</name>
    <dbReference type="NCBI Taxonomy" id="549687"/>
    <lineage>
        <taxon>Bacteria</taxon>
        <taxon>Bacillati</taxon>
        <taxon>Bacillota</taxon>
        <taxon>Bacilli</taxon>
        <taxon>Bacillales</taxon>
        <taxon>Bacillaceae</taxon>
        <taxon>Cytobacillus</taxon>
    </lineage>
</organism>
<dbReference type="NCBIfam" id="NF038080">
    <property type="entry name" value="PG_bind_siph"/>
    <property type="match status" value="3"/>
</dbReference>
<dbReference type="InterPro" id="IPR007921">
    <property type="entry name" value="CHAP_dom"/>
</dbReference>
<reference evidence="2 3" key="1">
    <citation type="journal article" date="2010" name="Int. J. Syst. Evol. Microbiol.">
        <title>Bacillus horneckiae sp. nov., isolated from a spacecraft-assembly clean room.</title>
        <authorList>
            <person name="Vaishampayan P."/>
            <person name="Probst A."/>
            <person name="Krishnamurthi S."/>
            <person name="Ghosh S."/>
            <person name="Osman S."/>
            <person name="McDowall A."/>
            <person name="Ruckmani A."/>
            <person name="Mayilraj S."/>
            <person name="Venkateswaran K."/>
        </authorList>
    </citation>
    <scope>NUCLEOTIDE SEQUENCE [LARGE SCALE GENOMIC DNA]</scope>
    <source>
        <strain evidence="3">1PO1SC</strain>
    </source>
</reference>